<sequence>MTHSGSSGSMEADGAVEMFSRSVQNHKLRYTRYIGDGDTNSFKKVHDSNPYGTSCSIEKLECVGHVQKRMGTRLRKLKADNRGKKLADGKTLGGKGRLSDVQIDQITTYYGNAIRANKHNLEGMRKAICAIYFHKKSCDKDASSKNCCCHSSIYNDGAQAYAQMLEQLDLVCSAHTARFLKKKDLARTANARQRAAKASLEYRRAKRRAAKESSERNEDGAYSTGAF</sequence>
<evidence type="ECO:0000313" key="3">
    <source>
        <dbReference type="EMBL" id="KAK3797287.1"/>
    </source>
</evidence>
<evidence type="ECO:0000313" key="4">
    <source>
        <dbReference type="Proteomes" id="UP001283361"/>
    </source>
</evidence>
<evidence type="ECO:0000259" key="2">
    <source>
        <dbReference type="Pfam" id="PF20700"/>
    </source>
</evidence>
<feature type="region of interest" description="Disordered" evidence="1">
    <location>
        <begin position="197"/>
        <end position="227"/>
    </location>
</feature>
<dbReference type="InterPro" id="IPR049012">
    <property type="entry name" value="Mutator_transp_dom"/>
</dbReference>
<name>A0AAE1B0E4_9GAST</name>
<keyword evidence="4" id="KW-1185">Reference proteome</keyword>
<dbReference type="EMBL" id="JAWDGP010000782">
    <property type="protein sequence ID" value="KAK3797287.1"/>
    <property type="molecule type" value="Genomic_DNA"/>
</dbReference>
<organism evidence="3 4">
    <name type="scientific">Elysia crispata</name>
    <name type="common">lettuce slug</name>
    <dbReference type="NCBI Taxonomy" id="231223"/>
    <lineage>
        <taxon>Eukaryota</taxon>
        <taxon>Metazoa</taxon>
        <taxon>Spiralia</taxon>
        <taxon>Lophotrochozoa</taxon>
        <taxon>Mollusca</taxon>
        <taxon>Gastropoda</taxon>
        <taxon>Heterobranchia</taxon>
        <taxon>Euthyneura</taxon>
        <taxon>Panpulmonata</taxon>
        <taxon>Sacoglossa</taxon>
        <taxon>Placobranchoidea</taxon>
        <taxon>Plakobranchidae</taxon>
        <taxon>Elysia</taxon>
    </lineage>
</organism>
<gene>
    <name evidence="3" type="ORF">RRG08_052212</name>
</gene>
<feature type="domain" description="Mutator-like transposase" evidence="2">
    <location>
        <begin position="2"/>
        <end position="148"/>
    </location>
</feature>
<dbReference type="AlphaFoldDB" id="A0AAE1B0E4"/>
<feature type="compositionally biased region" description="Basic and acidic residues" evidence="1">
    <location>
        <begin position="210"/>
        <end position="219"/>
    </location>
</feature>
<accession>A0AAE1B0E4</accession>
<protein>
    <recommendedName>
        <fullName evidence="2">Mutator-like transposase domain-containing protein</fullName>
    </recommendedName>
</protein>
<dbReference type="Proteomes" id="UP001283361">
    <property type="component" value="Unassembled WGS sequence"/>
</dbReference>
<comment type="caution">
    <text evidence="3">The sequence shown here is derived from an EMBL/GenBank/DDBJ whole genome shotgun (WGS) entry which is preliminary data.</text>
</comment>
<reference evidence="3" key="1">
    <citation type="journal article" date="2023" name="G3 (Bethesda)">
        <title>A reference genome for the long-term kleptoplast-retaining sea slug Elysia crispata morphotype clarki.</title>
        <authorList>
            <person name="Eastman K.E."/>
            <person name="Pendleton A.L."/>
            <person name="Shaikh M.A."/>
            <person name="Suttiyut T."/>
            <person name="Ogas R."/>
            <person name="Tomko P."/>
            <person name="Gavelis G."/>
            <person name="Widhalm J.R."/>
            <person name="Wisecaver J.H."/>
        </authorList>
    </citation>
    <scope>NUCLEOTIDE SEQUENCE</scope>
    <source>
        <strain evidence="3">ECLA1</strain>
    </source>
</reference>
<dbReference type="Pfam" id="PF20700">
    <property type="entry name" value="Mutator"/>
    <property type="match status" value="1"/>
</dbReference>
<evidence type="ECO:0000256" key="1">
    <source>
        <dbReference type="SAM" id="MobiDB-lite"/>
    </source>
</evidence>
<proteinExistence type="predicted"/>